<reference evidence="1" key="1">
    <citation type="submission" date="2021-01" db="EMBL/GenBank/DDBJ databases">
        <title>Modified the classification status of verrucomicrobia.</title>
        <authorList>
            <person name="Feng X."/>
        </authorList>
    </citation>
    <scope>NUCLEOTIDE SEQUENCE</scope>
    <source>
        <strain evidence="1">KCTC 22041</strain>
    </source>
</reference>
<sequence>MIVIGGILLKNSFDCGAVSLLAKGVSLGDEASATVTPTATESSVSSSVTWEYRLRCTQAPTDLLAGTPLGDIGGGLGYRYGYYNSNSSIDPDGPGYDAKVRVGIGANGSKPGDKGQSMTVTAVALAKWENEWTVLGQTYDTNEGPVYATDERTISLVSPYSPTLTKNPASPVQSVQGSGNLKSLVIVQEAFSVHAIAAYLNSGTGETSVTAGPFTYATSNADDTYAVGPETLDWTIVLEKREYGTSDPWAPVDPQPDWG</sequence>
<comment type="caution">
    <text evidence="1">The sequence shown here is derived from an EMBL/GenBank/DDBJ whole genome shotgun (WGS) entry which is preliminary data.</text>
</comment>
<accession>A0A934SE51</accession>
<protein>
    <submittedName>
        <fullName evidence="1">Uncharacterized protein</fullName>
    </submittedName>
</protein>
<gene>
    <name evidence="1" type="ORF">JIN85_18720</name>
</gene>
<dbReference type="Proteomes" id="UP000603141">
    <property type="component" value="Unassembled WGS sequence"/>
</dbReference>
<evidence type="ECO:0000313" key="2">
    <source>
        <dbReference type="Proteomes" id="UP000603141"/>
    </source>
</evidence>
<dbReference type="EMBL" id="JAENIJ010000051">
    <property type="protein sequence ID" value="MBK1884457.1"/>
    <property type="molecule type" value="Genomic_DNA"/>
</dbReference>
<evidence type="ECO:0000313" key="1">
    <source>
        <dbReference type="EMBL" id="MBK1884457.1"/>
    </source>
</evidence>
<organism evidence="1 2">
    <name type="scientific">Luteolibacter pohnpeiensis</name>
    <dbReference type="NCBI Taxonomy" id="454153"/>
    <lineage>
        <taxon>Bacteria</taxon>
        <taxon>Pseudomonadati</taxon>
        <taxon>Verrucomicrobiota</taxon>
        <taxon>Verrucomicrobiia</taxon>
        <taxon>Verrucomicrobiales</taxon>
        <taxon>Verrucomicrobiaceae</taxon>
        <taxon>Luteolibacter</taxon>
    </lineage>
</organism>
<proteinExistence type="predicted"/>
<keyword evidence="2" id="KW-1185">Reference proteome</keyword>
<name>A0A934SE51_9BACT</name>
<dbReference type="RefSeq" id="WP_200273663.1">
    <property type="nucleotide sequence ID" value="NZ_JAENIJ010000051.1"/>
</dbReference>
<dbReference type="AlphaFoldDB" id="A0A934SE51"/>